<keyword evidence="4 8" id="KW-0677">Repeat</keyword>
<dbReference type="SUPFAM" id="SSF46548">
    <property type="entry name" value="alpha-helical ferredoxin"/>
    <property type="match status" value="1"/>
</dbReference>
<feature type="binding site" evidence="8">
    <location>
        <position position="418"/>
    </location>
    <ligand>
        <name>[4Fe-4S] cluster</name>
        <dbReference type="ChEBI" id="CHEBI:49883"/>
        <label>1</label>
    </ligand>
</feature>
<dbReference type="GO" id="GO:0005886">
    <property type="term" value="C:plasma membrane"/>
    <property type="evidence" value="ECO:0007669"/>
    <property type="project" value="UniProtKB-SubCell"/>
</dbReference>
<comment type="subunit">
    <text evidence="8">The complex is composed of six subunits: RnfA, RnfB, RnfC, RnfD, RnfE and RnfG.</text>
</comment>
<comment type="function">
    <text evidence="8">Part of a membrane-bound complex that couples electron transfer with translocation of ions across the membrane.</text>
</comment>
<keyword evidence="3 8" id="KW-0479">Metal-binding</keyword>
<dbReference type="EC" id="7.-.-.-" evidence="8"/>
<dbReference type="GO" id="GO:0046872">
    <property type="term" value="F:metal ion binding"/>
    <property type="evidence" value="ECO:0007669"/>
    <property type="project" value="UniProtKB-KW"/>
</dbReference>
<keyword evidence="2 8" id="KW-0004">4Fe-4S</keyword>
<evidence type="ECO:0000256" key="1">
    <source>
        <dbReference type="ARBA" id="ARBA00022448"/>
    </source>
</evidence>
<dbReference type="GO" id="GO:0051539">
    <property type="term" value="F:4 iron, 4 sulfur cluster binding"/>
    <property type="evidence" value="ECO:0007669"/>
    <property type="project" value="UniProtKB-KW"/>
</dbReference>
<evidence type="ECO:0000313" key="10">
    <source>
        <dbReference type="EMBL" id="SLM13298.1"/>
    </source>
</evidence>
<feature type="domain" description="4Fe-4S ferredoxin-type" evidence="9">
    <location>
        <begin position="403"/>
        <end position="431"/>
    </location>
</feature>
<evidence type="ECO:0000259" key="9">
    <source>
        <dbReference type="PROSITE" id="PS51379"/>
    </source>
</evidence>
<feature type="binding site" evidence="8">
    <location>
        <position position="422"/>
    </location>
    <ligand>
        <name>[4Fe-4S] cluster</name>
        <dbReference type="ChEBI" id="CHEBI:49883"/>
        <label>2</label>
    </ligand>
</feature>
<keyword evidence="6 8" id="KW-0408">Iron</keyword>
<comment type="subcellular location">
    <subcellularLocation>
        <location evidence="8">Cell membrane</location>
        <topology evidence="8">Peripheral membrane protein</topology>
    </subcellularLocation>
</comment>
<feature type="binding site" evidence="8">
    <location>
        <position position="451"/>
    </location>
    <ligand>
        <name>[4Fe-4S] cluster</name>
        <dbReference type="ChEBI" id="CHEBI:49883"/>
        <label>2</label>
    </ligand>
</feature>
<dbReference type="InterPro" id="IPR011053">
    <property type="entry name" value="Single_hybrid_motif"/>
</dbReference>
<dbReference type="InterPro" id="IPR037225">
    <property type="entry name" value="Nuo51_FMN-bd_sf"/>
</dbReference>
<dbReference type="EMBL" id="FWDM01000022">
    <property type="protein sequence ID" value="SLM13298.1"/>
    <property type="molecule type" value="Genomic_DNA"/>
</dbReference>
<dbReference type="InterPro" id="IPR026902">
    <property type="entry name" value="RnfC_N"/>
</dbReference>
<dbReference type="PROSITE" id="PS00198">
    <property type="entry name" value="4FE4S_FER_1"/>
    <property type="match status" value="2"/>
</dbReference>
<keyword evidence="8" id="KW-0472">Membrane</keyword>
<dbReference type="GO" id="GO:0022900">
    <property type="term" value="P:electron transport chain"/>
    <property type="evidence" value="ECO:0007669"/>
    <property type="project" value="UniProtKB-UniRule"/>
</dbReference>
<dbReference type="SUPFAM" id="SSF142019">
    <property type="entry name" value="Nqo1 FMN-binding domain-like"/>
    <property type="match status" value="1"/>
</dbReference>
<evidence type="ECO:0000256" key="6">
    <source>
        <dbReference type="ARBA" id="ARBA00023004"/>
    </source>
</evidence>
<name>A0A3P3XJP4_9SPIR</name>
<dbReference type="PANTHER" id="PTHR43034:SF2">
    <property type="entry name" value="ION-TRANSLOCATING OXIDOREDUCTASE COMPLEX SUBUNIT C"/>
    <property type="match status" value="1"/>
</dbReference>
<keyword evidence="8" id="KW-1003">Cell membrane</keyword>
<dbReference type="Gene3D" id="3.30.70.20">
    <property type="match status" value="1"/>
</dbReference>
<evidence type="ECO:0000256" key="4">
    <source>
        <dbReference type="ARBA" id="ARBA00022737"/>
    </source>
</evidence>
<evidence type="ECO:0000256" key="2">
    <source>
        <dbReference type="ARBA" id="ARBA00022485"/>
    </source>
</evidence>
<dbReference type="AlphaFoldDB" id="A0A3P3XJP4"/>
<evidence type="ECO:0000256" key="7">
    <source>
        <dbReference type="ARBA" id="ARBA00023014"/>
    </source>
</evidence>
<dbReference type="InterPro" id="IPR011538">
    <property type="entry name" value="Nuo51_FMN-bd"/>
</dbReference>
<feature type="binding site" evidence="8">
    <location>
        <position position="454"/>
    </location>
    <ligand>
        <name>[4Fe-4S] cluster</name>
        <dbReference type="ChEBI" id="CHEBI:49883"/>
        <label>2</label>
    </ligand>
</feature>
<dbReference type="Pfam" id="PF13237">
    <property type="entry name" value="Fer4_10"/>
    <property type="match status" value="1"/>
</dbReference>
<dbReference type="InterPro" id="IPR017896">
    <property type="entry name" value="4Fe4S_Fe-S-bd"/>
</dbReference>
<organism evidence="10">
    <name type="scientific">uncultured spirochete</name>
    <dbReference type="NCBI Taxonomy" id="156406"/>
    <lineage>
        <taxon>Bacteria</taxon>
        <taxon>Pseudomonadati</taxon>
        <taxon>Spirochaetota</taxon>
        <taxon>Spirochaetia</taxon>
        <taxon>Spirochaetales</taxon>
        <taxon>environmental samples</taxon>
    </lineage>
</organism>
<keyword evidence="5 8" id="KW-0249">Electron transport</keyword>
<dbReference type="SUPFAM" id="SSF51230">
    <property type="entry name" value="Single hybrid motif"/>
    <property type="match status" value="1"/>
</dbReference>
<accession>A0A3P3XJP4</accession>
<dbReference type="InterPro" id="IPR010208">
    <property type="entry name" value="Ion_transpt_RnfC/RsxC"/>
</dbReference>
<feature type="binding site" evidence="8">
    <location>
        <position position="457"/>
    </location>
    <ligand>
        <name>[4Fe-4S] cluster</name>
        <dbReference type="ChEBI" id="CHEBI:49883"/>
        <label>2</label>
    </ligand>
</feature>
<dbReference type="Pfam" id="PF01512">
    <property type="entry name" value="Complex1_51K"/>
    <property type="match status" value="1"/>
</dbReference>
<evidence type="ECO:0000256" key="8">
    <source>
        <dbReference type="HAMAP-Rule" id="MF_00461"/>
    </source>
</evidence>
<dbReference type="NCBIfam" id="NF003454">
    <property type="entry name" value="PRK05035.1"/>
    <property type="match status" value="1"/>
</dbReference>
<dbReference type="PANTHER" id="PTHR43034">
    <property type="entry name" value="ION-TRANSLOCATING OXIDOREDUCTASE COMPLEX SUBUNIT C"/>
    <property type="match status" value="1"/>
</dbReference>
<feature type="binding site" evidence="8">
    <location>
        <position position="412"/>
    </location>
    <ligand>
        <name>[4Fe-4S] cluster</name>
        <dbReference type="ChEBI" id="CHEBI:49883"/>
        <label>1</label>
    </ligand>
</feature>
<reference evidence="10" key="1">
    <citation type="submission" date="2017-02" db="EMBL/GenBank/DDBJ databases">
        <authorList>
            <person name="Regsiter A."/>
            <person name="William W."/>
        </authorList>
    </citation>
    <scope>NUCLEOTIDE SEQUENCE</scope>
    <source>
        <strain evidence="10">Bib</strain>
    </source>
</reference>
<protein>
    <recommendedName>
        <fullName evidence="8">Ion-translocating oxidoreductase complex subunit C</fullName>
        <ecNumber evidence="8">7.-.-.-</ecNumber>
    </recommendedName>
    <alternativeName>
        <fullName evidence="8">Rnf electron transport complex subunit C</fullName>
    </alternativeName>
</protein>
<dbReference type="InterPro" id="IPR017900">
    <property type="entry name" value="4Fe4S_Fe_S_CS"/>
</dbReference>
<gene>
    <name evidence="8 10" type="primary">rnfC</name>
    <name evidence="10" type="ORF">SPIROBIBN47_290012</name>
</gene>
<keyword evidence="1 8" id="KW-0813">Transport</keyword>
<feature type="domain" description="4Fe-4S ferredoxin-type" evidence="9">
    <location>
        <begin position="442"/>
        <end position="471"/>
    </location>
</feature>
<dbReference type="HAMAP" id="MF_00461">
    <property type="entry name" value="RsxC_RnfC"/>
    <property type="match status" value="1"/>
</dbReference>
<comment type="similarity">
    <text evidence="8">Belongs to the 4Fe4S bacterial-type ferredoxin family. RnfC subfamily.</text>
</comment>
<evidence type="ECO:0000256" key="5">
    <source>
        <dbReference type="ARBA" id="ARBA00022982"/>
    </source>
</evidence>
<evidence type="ECO:0000256" key="3">
    <source>
        <dbReference type="ARBA" id="ARBA00022723"/>
    </source>
</evidence>
<feature type="binding site" evidence="8">
    <location>
        <position position="461"/>
    </location>
    <ligand>
        <name>[4Fe-4S] cluster</name>
        <dbReference type="ChEBI" id="CHEBI:49883"/>
        <label>1</label>
    </ligand>
</feature>
<dbReference type="GO" id="GO:0009055">
    <property type="term" value="F:electron transfer activity"/>
    <property type="evidence" value="ECO:0007669"/>
    <property type="project" value="InterPro"/>
</dbReference>
<proteinExistence type="inferred from homology"/>
<dbReference type="NCBIfam" id="TIGR01945">
    <property type="entry name" value="rnfC"/>
    <property type="match status" value="1"/>
</dbReference>
<comment type="cofactor">
    <cofactor evidence="8">
        <name>[4Fe-4S] cluster</name>
        <dbReference type="ChEBI" id="CHEBI:49883"/>
    </cofactor>
    <text evidence="8">Binds 2 [4Fe-4S] clusters per subunit.</text>
</comment>
<feature type="binding site" evidence="8">
    <location>
        <position position="415"/>
    </location>
    <ligand>
        <name>[4Fe-4S] cluster</name>
        <dbReference type="ChEBI" id="CHEBI:49883"/>
        <label>1</label>
    </ligand>
</feature>
<dbReference type="PROSITE" id="PS51379">
    <property type="entry name" value="4FE4S_FER_2"/>
    <property type="match status" value="2"/>
</dbReference>
<keyword evidence="8" id="KW-1278">Translocase</keyword>
<keyword evidence="7 8" id="KW-0411">Iron-sulfur</keyword>
<dbReference type="Pfam" id="PF13375">
    <property type="entry name" value="RnfC_N"/>
    <property type="match status" value="1"/>
</dbReference>
<sequence>MVIWGGFVIIFQHIASNAKKLVFSAESALIFKGDLSTMSIRTFKGGAHPPERKDRSGGKPIERLTSVPQVVIPVNQHFGAPIQPLVKVGEFVKAGQKIADAEGRMTVPLHASVAGVVKKIEPRMQSNNTEGLCIVIEPKDPPEGESAQDFMPPLDPFACTKEEALARIRAAGIVGMGGAGFPAHVKLAPTKPISYVIANAVECEPYLTIDERTLIETPEKIVDGVAIVMKTVNAPEGVIAIEENKKHAIPYVQKAIDQSPQVKAGMKIRIQELKTKYPQGGEKMLITAITGKQVPSGGLPMDVGCVVSNVGTLCAIVDAFREGKPLIERGFTVTGGACKTPKNLVAPIGTLISDLVKASVVETDEESLAKVIFGGPMMGVAVPSYEIPVQKNTSGVLLMSKEEAMQYEEETCIRCGRCIRACPTAVSPALLAIAIESGNYAEAEKIGLLDCIECGSCSFVCPAHRHLVQRFRVGKQVLRALKQKEAQNVR</sequence>
<dbReference type="Gene3D" id="3.40.50.11540">
    <property type="entry name" value="NADH-ubiquinone oxidoreductase 51kDa subunit"/>
    <property type="match status" value="1"/>
</dbReference>